<dbReference type="PANTHER" id="PTHR30349">
    <property type="entry name" value="PHAGE INTEGRASE-RELATED"/>
    <property type="match status" value="1"/>
</dbReference>
<dbReference type="GO" id="GO:0003677">
    <property type="term" value="F:DNA binding"/>
    <property type="evidence" value="ECO:0007669"/>
    <property type="project" value="UniProtKB-UniRule"/>
</dbReference>
<dbReference type="InterPro" id="IPR002104">
    <property type="entry name" value="Integrase_catalytic"/>
</dbReference>
<organism evidence="7 8">
    <name type="scientific">Filobacillus milosensis</name>
    <dbReference type="NCBI Taxonomy" id="94137"/>
    <lineage>
        <taxon>Bacteria</taxon>
        <taxon>Bacillati</taxon>
        <taxon>Bacillota</taxon>
        <taxon>Bacilli</taxon>
        <taxon>Bacillales</taxon>
        <taxon>Bacillaceae</taxon>
        <taxon>Filobacillus</taxon>
    </lineage>
</organism>
<feature type="domain" description="Core-binding (CB)" evidence="6">
    <location>
        <begin position="56"/>
        <end position="138"/>
    </location>
</feature>
<dbReference type="PROSITE" id="PS51900">
    <property type="entry name" value="CB"/>
    <property type="match status" value="1"/>
</dbReference>
<dbReference type="Proteomes" id="UP000297975">
    <property type="component" value="Unassembled WGS sequence"/>
</dbReference>
<dbReference type="InterPro" id="IPR050090">
    <property type="entry name" value="Tyrosine_recombinase_XerCD"/>
</dbReference>
<evidence type="ECO:0008006" key="9">
    <source>
        <dbReference type="Google" id="ProtNLM"/>
    </source>
</evidence>
<dbReference type="InterPro" id="IPR011010">
    <property type="entry name" value="DNA_brk_join_enz"/>
</dbReference>
<evidence type="ECO:0000256" key="3">
    <source>
        <dbReference type="ARBA" id="ARBA00023172"/>
    </source>
</evidence>
<feature type="domain" description="Tyr recombinase" evidence="5">
    <location>
        <begin position="161"/>
        <end position="367"/>
    </location>
</feature>
<accession>A0A4Y8IGE1</accession>
<comment type="similarity">
    <text evidence="1">Belongs to the 'phage' integrase family.</text>
</comment>
<gene>
    <name evidence="7" type="ORF">E3U55_14380</name>
</gene>
<evidence type="ECO:0000259" key="6">
    <source>
        <dbReference type="PROSITE" id="PS51900"/>
    </source>
</evidence>
<dbReference type="InterPro" id="IPR044068">
    <property type="entry name" value="CB"/>
</dbReference>
<dbReference type="AlphaFoldDB" id="A0A4Y8IGE1"/>
<protein>
    <recommendedName>
        <fullName evidence="9">Tyr recombinase domain-containing protein</fullName>
    </recommendedName>
</protein>
<keyword evidence="2 4" id="KW-0238">DNA-binding</keyword>
<dbReference type="PANTHER" id="PTHR30349:SF41">
    <property type="entry name" value="INTEGRASE_RECOMBINASE PROTEIN MJ0367-RELATED"/>
    <property type="match status" value="1"/>
</dbReference>
<evidence type="ECO:0000313" key="7">
    <source>
        <dbReference type="EMBL" id="TFB14101.1"/>
    </source>
</evidence>
<proteinExistence type="inferred from homology"/>
<evidence type="ECO:0000256" key="2">
    <source>
        <dbReference type="ARBA" id="ARBA00023125"/>
    </source>
</evidence>
<name>A0A4Y8IGE1_9BACI</name>
<dbReference type="RefSeq" id="WP_134341176.1">
    <property type="nucleotide sequence ID" value="NZ_SOPW01000019.1"/>
</dbReference>
<dbReference type="OrthoDB" id="9766545at2"/>
<keyword evidence="8" id="KW-1185">Reference proteome</keyword>
<comment type="caution">
    <text evidence="7">The sequence shown here is derived from an EMBL/GenBank/DDBJ whole genome shotgun (WGS) entry which is preliminary data.</text>
</comment>
<evidence type="ECO:0000313" key="8">
    <source>
        <dbReference type="Proteomes" id="UP000297975"/>
    </source>
</evidence>
<dbReference type="GO" id="GO:0006310">
    <property type="term" value="P:DNA recombination"/>
    <property type="evidence" value="ECO:0007669"/>
    <property type="project" value="UniProtKB-KW"/>
</dbReference>
<dbReference type="SUPFAM" id="SSF56349">
    <property type="entry name" value="DNA breaking-rejoining enzymes"/>
    <property type="match status" value="1"/>
</dbReference>
<dbReference type="PROSITE" id="PS51898">
    <property type="entry name" value="TYR_RECOMBINASE"/>
    <property type="match status" value="1"/>
</dbReference>
<evidence type="ECO:0000256" key="1">
    <source>
        <dbReference type="ARBA" id="ARBA00008857"/>
    </source>
</evidence>
<dbReference type="Gene3D" id="1.10.443.10">
    <property type="entry name" value="Intergrase catalytic core"/>
    <property type="match status" value="1"/>
</dbReference>
<evidence type="ECO:0000259" key="5">
    <source>
        <dbReference type="PROSITE" id="PS51898"/>
    </source>
</evidence>
<dbReference type="EMBL" id="SOPW01000019">
    <property type="protein sequence ID" value="TFB14101.1"/>
    <property type="molecule type" value="Genomic_DNA"/>
</dbReference>
<dbReference type="GO" id="GO:0015074">
    <property type="term" value="P:DNA integration"/>
    <property type="evidence" value="ECO:0007669"/>
    <property type="project" value="InterPro"/>
</dbReference>
<dbReference type="Pfam" id="PF00589">
    <property type="entry name" value="Phage_integrase"/>
    <property type="match status" value="1"/>
</dbReference>
<evidence type="ECO:0000256" key="4">
    <source>
        <dbReference type="PROSITE-ProRule" id="PRU01248"/>
    </source>
</evidence>
<keyword evidence="3" id="KW-0233">DNA recombination</keyword>
<sequence length="385" mass="44248">MTIERESKTKKISEGIESLIFEYGLDNVQSIIEQKITLSEKKEENPKNELSLADGKTIYLKSDTFFMLKETSQKTYQSDLNHFLENAKTRLKKKSISTISILDVFAPRYLKEYVGQFNNSYTKARKCAFLRSFLQTVYPEYYEEKKAHLKRALKVSFKKSSAPKAFSKIQLAELIALSKLGPNGMRNHAILWVLFGSGIRISSLIHLKIGDINFKKQSLRIIAKGYDEDEEIIAKINKLALMILKEYLDFTYEYAQFDMPKEEYNNLYVFSKDGGVSPLSARAVQIVVKNLVLKAKSIPEYIKKEKRSKKRGSNHFGPHSIRHSFAVYALESGVDIYTISRLLNHASLSSTEKYLDLLDHQLKSAIENHPFANKEFIKLQNTVNK</sequence>
<dbReference type="InterPro" id="IPR013762">
    <property type="entry name" value="Integrase-like_cat_sf"/>
</dbReference>
<reference evidence="7 8" key="1">
    <citation type="submission" date="2019-03" db="EMBL/GenBank/DDBJ databases">
        <authorList>
            <person name="He R.-H."/>
        </authorList>
    </citation>
    <scope>NUCLEOTIDE SEQUENCE [LARGE SCALE GENOMIC DNA]</scope>
    <source>
        <strain evidence="8">SH 714</strain>
    </source>
</reference>